<dbReference type="Gene3D" id="1.10.10.10">
    <property type="entry name" value="Winged helix-like DNA-binding domain superfamily/Winged helix DNA-binding domain"/>
    <property type="match status" value="1"/>
</dbReference>
<dbReference type="PANTHER" id="PTHR43537:SF24">
    <property type="entry name" value="GLUCONATE OPERON TRANSCRIPTIONAL REPRESSOR"/>
    <property type="match status" value="1"/>
</dbReference>
<sequence length="218" mass="25218">MEAERQDNEGYRRFREAMHEGKLTPGMVVTQNELCDLLGISLSPLRETLVLLEEFGLVEIKPRTGIRIVYPEVAFIRENYQFRIMMEVFAMRAFAEVVKPEWLTDMRKRHEDCRALLIADTPFEEARAVVVALDRQFHRNIVQSLDNRAILATHARVQDNLNMARRVHQSGFIRSQLISTMDEHLRVLESLEKRDTDGAIANLEAHFRASTHRTFAAG</sequence>
<dbReference type="RefSeq" id="WP_281735118.1">
    <property type="nucleotide sequence ID" value="NZ_JAKETQ010000001.1"/>
</dbReference>
<dbReference type="InterPro" id="IPR011711">
    <property type="entry name" value="GntR_C"/>
</dbReference>
<protein>
    <submittedName>
        <fullName evidence="5">GntR family transcriptional regulator</fullName>
    </submittedName>
</protein>
<gene>
    <name evidence="5" type="ORF">ML536_04610</name>
</gene>
<evidence type="ECO:0000313" key="5">
    <source>
        <dbReference type="EMBL" id="MCI0126102.1"/>
    </source>
</evidence>
<dbReference type="PANTHER" id="PTHR43537">
    <property type="entry name" value="TRANSCRIPTIONAL REGULATOR, GNTR FAMILY"/>
    <property type="match status" value="1"/>
</dbReference>
<dbReference type="Pfam" id="PF00392">
    <property type="entry name" value="GntR"/>
    <property type="match status" value="1"/>
</dbReference>
<evidence type="ECO:0000259" key="4">
    <source>
        <dbReference type="PROSITE" id="PS50949"/>
    </source>
</evidence>
<dbReference type="AlphaFoldDB" id="A0AA41UAI7"/>
<evidence type="ECO:0000256" key="1">
    <source>
        <dbReference type="ARBA" id="ARBA00023015"/>
    </source>
</evidence>
<dbReference type="SUPFAM" id="SSF48008">
    <property type="entry name" value="GntR ligand-binding domain-like"/>
    <property type="match status" value="1"/>
</dbReference>
<feature type="domain" description="HTH gntR-type" evidence="4">
    <location>
        <begin position="4"/>
        <end position="71"/>
    </location>
</feature>
<dbReference type="Pfam" id="PF07729">
    <property type="entry name" value="FCD"/>
    <property type="match status" value="1"/>
</dbReference>
<comment type="caution">
    <text evidence="5">The sequence shown here is derived from an EMBL/GenBank/DDBJ whole genome shotgun (WGS) entry which is preliminary data.</text>
</comment>
<dbReference type="InterPro" id="IPR036390">
    <property type="entry name" value="WH_DNA-bd_sf"/>
</dbReference>
<reference evidence="5" key="1">
    <citation type="submission" date="2022-03" db="EMBL/GenBank/DDBJ databases">
        <title>The complete genome sequence of a Methyloterrigena soli.</title>
        <authorList>
            <person name="Zi Z."/>
        </authorList>
    </citation>
    <scope>NUCLEOTIDE SEQUENCE</scope>
    <source>
        <strain evidence="5">M48</strain>
    </source>
</reference>
<dbReference type="InterPro" id="IPR000524">
    <property type="entry name" value="Tscrpt_reg_HTH_GntR"/>
</dbReference>
<keyword evidence="1" id="KW-0805">Transcription regulation</keyword>
<dbReference type="InterPro" id="IPR008920">
    <property type="entry name" value="TF_FadR/GntR_C"/>
</dbReference>
<accession>A0AA41UAI7</accession>
<dbReference type="SUPFAM" id="SSF46785">
    <property type="entry name" value="Winged helix' DNA-binding domain"/>
    <property type="match status" value="1"/>
</dbReference>
<dbReference type="GO" id="GO:0003700">
    <property type="term" value="F:DNA-binding transcription factor activity"/>
    <property type="evidence" value="ECO:0007669"/>
    <property type="project" value="InterPro"/>
</dbReference>
<evidence type="ECO:0000256" key="3">
    <source>
        <dbReference type="ARBA" id="ARBA00023163"/>
    </source>
</evidence>
<dbReference type="Proteomes" id="UP001156140">
    <property type="component" value="Unassembled WGS sequence"/>
</dbReference>
<organism evidence="5 6">
    <name type="scientific">Paradevosia shaoguanensis</name>
    <dbReference type="NCBI Taxonomy" id="1335043"/>
    <lineage>
        <taxon>Bacteria</taxon>
        <taxon>Pseudomonadati</taxon>
        <taxon>Pseudomonadota</taxon>
        <taxon>Alphaproteobacteria</taxon>
        <taxon>Hyphomicrobiales</taxon>
        <taxon>Devosiaceae</taxon>
        <taxon>Paradevosia</taxon>
    </lineage>
</organism>
<dbReference type="PROSITE" id="PS50949">
    <property type="entry name" value="HTH_GNTR"/>
    <property type="match status" value="1"/>
</dbReference>
<dbReference type="GO" id="GO:0003677">
    <property type="term" value="F:DNA binding"/>
    <property type="evidence" value="ECO:0007669"/>
    <property type="project" value="UniProtKB-KW"/>
</dbReference>
<dbReference type="InterPro" id="IPR036388">
    <property type="entry name" value="WH-like_DNA-bd_sf"/>
</dbReference>
<dbReference type="SMART" id="SM00345">
    <property type="entry name" value="HTH_GNTR"/>
    <property type="match status" value="1"/>
</dbReference>
<name>A0AA41UAI7_9HYPH</name>
<evidence type="ECO:0000256" key="2">
    <source>
        <dbReference type="ARBA" id="ARBA00023125"/>
    </source>
</evidence>
<proteinExistence type="predicted"/>
<dbReference type="Gene3D" id="1.20.120.530">
    <property type="entry name" value="GntR ligand-binding domain-like"/>
    <property type="match status" value="1"/>
</dbReference>
<keyword evidence="3" id="KW-0804">Transcription</keyword>
<dbReference type="EMBL" id="JALAZD010000001">
    <property type="protein sequence ID" value="MCI0126102.1"/>
    <property type="molecule type" value="Genomic_DNA"/>
</dbReference>
<keyword evidence="6" id="KW-1185">Reference proteome</keyword>
<dbReference type="SMART" id="SM00895">
    <property type="entry name" value="FCD"/>
    <property type="match status" value="1"/>
</dbReference>
<evidence type="ECO:0000313" key="6">
    <source>
        <dbReference type="Proteomes" id="UP001156140"/>
    </source>
</evidence>
<keyword evidence="2" id="KW-0238">DNA-binding</keyword>